<dbReference type="PANTHER" id="PTHR36558">
    <property type="entry name" value="GLR1098 PROTEIN"/>
    <property type="match status" value="1"/>
</dbReference>
<evidence type="ECO:0000313" key="3">
    <source>
        <dbReference type="EMBL" id="HEO42052.1"/>
    </source>
</evidence>
<keyword evidence="2" id="KW-0378">Hydrolase</keyword>
<sequence length="186" mass="20666">MGEAVRALPVSLAAYLEMEAQSPVRHELVEGVPYAMAGASKAHNLLVQNLAFLLREAVRRRGCRLYTETVKLKISDRTVYYPDLMVVCGSPSPHPLYEEAPCLVAEVVSPSTERLDRGEKRWNYLSLPSLEVYLLVGAAEPRVEVYRKVGEGVVQEVRTEGRLLLPCVDIALDLAALYEGVELERA</sequence>
<dbReference type="EMBL" id="DSKL01000361">
    <property type="protein sequence ID" value="HEH83117.1"/>
    <property type="molecule type" value="Genomic_DNA"/>
</dbReference>
<comment type="caution">
    <text evidence="2">The sequence shown here is derived from an EMBL/GenBank/DDBJ whole genome shotgun (WGS) entry which is preliminary data.</text>
</comment>
<keyword evidence="2" id="KW-0540">Nuclease</keyword>
<dbReference type="InterPro" id="IPR012296">
    <property type="entry name" value="Nuclease_put_TT1808"/>
</dbReference>
<dbReference type="GO" id="GO:0004519">
    <property type="term" value="F:endonuclease activity"/>
    <property type="evidence" value="ECO:0007669"/>
    <property type="project" value="UniProtKB-KW"/>
</dbReference>
<dbReference type="PANTHER" id="PTHR36558:SF1">
    <property type="entry name" value="RESTRICTION ENDONUCLEASE DOMAIN-CONTAINING PROTEIN-RELATED"/>
    <property type="match status" value="1"/>
</dbReference>
<name>A0A7C2C0G3_9DEIN</name>
<proteinExistence type="predicted"/>
<evidence type="ECO:0000313" key="2">
    <source>
        <dbReference type="EMBL" id="HEH83117.1"/>
    </source>
</evidence>
<dbReference type="Pfam" id="PF05685">
    <property type="entry name" value="Uma2"/>
    <property type="match status" value="1"/>
</dbReference>
<feature type="domain" description="Putative restriction endonuclease" evidence="1">
    <location>
        <begin position="13"/>
        <end position="167"/>
    </location>
</feature>
<protein>
    <submittedName>
        <fullName evidence="2">Uma2 family endonuclease</fullName>
    </submittedName>
</protein>
<keyword evidence="2" id="KW-0255">Endonuclease</keyword>
<accession>A0A7C2C0G3</accession>
<organism evidence="2">
    <name type="scientific">Thermus islandicus</name>
    <dbReference type="NCBI Taxonomy" id="540988"/>
    <lineage>
        <taxon>Bacteria</taxon>
        <taxon>Thermotogati</taxon>
        <taxon>Deinococcota</taxon>
        <taxon>Deinococci</taxon>
        <taxon>Thermales</taxon>
        <taxon>Thermaceae</taxon>
        <taxon>Thermus</taxon>
    </lineage>
</organism>
<gene>
    <name evidence="3" type="ORF">ENP09_04070</name>
    <name evidence="2" type="ORF">ENP73_09210</name>
</gene>
<reference evidence="2" key="1">
    <citation type="journal article" date="2020" name="mSystems">
        <title>Genome- and Community-Level Interaction Insights into Carbon Utilization and Element Cycling Functions of Hydrothermarchaeota in Hydrothermal Sediment.</title>
        <authorList>
            <person name="Zhou Z."/>
            <person name="Liu Y."/>
            <person name="Xu W."/>
            <person name="Pan J."/>
            <person name="Luo Z.H."/>
            <person name="Li M."/>
        </authorList>
    </citation>
    <scope>NUCLEOTIDE SEQUENCE [LARGE SCALE GENOMIC DNA]</scope>
    <source>
        <strain evidence="3">SpSt-189</strain>
        <strain evidence="2">SpSt-246</strain>
    </source>
</reference>
<dbReference type="SUPFAM" id="SSF52980">
    <property type="entry name" value="Restriction endonuclease-like"/>
    <property type="match status" value="1"/>
</dbReference>
<dbReference type="Gene3D" id="3.90.1570.10">
    <property type="entry name" value="tt1808, chain A"/>
    <property type="match status" value="1"/>
</dbReference>
<dbReference type="AlphaFoldDB" id="A0A7C2C0G3"/>
<dbReference type="InterPro" id="IPR011335">
    <property type="entry name" value="Restrct_endonuc-II-like"/>
</dbReference>
<dbReference type="InterPro" id="IPR008538">
    <property type="entry name" value="Uma2"/>
</dbReference>
<dbReference type="EMBL" id="DSHZ01000204">
    <property type="protein sequence ID" value="HEO42052.1"/>
    <property type="molecule type" value="Genomic_DNA"/>
</dbReference>
<evidence type="ECO:0000259" key="1">
    <source>
        <dbReference type="Pfam" id="PF05685"/>
    </source>
</evidence>
<dbReference type="CDD" id="cd06260">
    <property type="entry name" value="DUF820-like"/>
    <property type="match status" value="1"/>
</dbReference>